<keyword evidence="3 7" id="KW-0479">Metal-binding</keyword>
<organism evidence="8 9">
    <name type="scientific">Mycobacterium riyadhense</name>
    <dbReference type="NCBI Taxonomy" id="486698"/>
    <lineage>
        <taxon>Bacteria</taxon>
        <taxon>Bacillati</taxon>
        <taxon>Actinomycetota</taxon>
        <taxon>Actinomycetes</taxon>
        <taxon>Mycobacteriales</taxon>
        <taxon>Mycobacteriaceae</taxon>
        <taxon>Mycobacterium</taxon>
    </lineage>
</organism>
<dbReference type="Proteomes" id="UP000193087">
    <property type="component" value="Unassembled WGS sequence"/>
</dbReference>
<dbReference type="GO" id="GO:0020037">
    <property type="term" value="F:heme binding"/>
    <property type="evidence" value="ECO:0007669"/>
    <property type="project" value="InterPro"/>
</dbReference>
<evidence type="ECO:0000256" key="4">
    <source>
        <dbReference type="ARBA" id="ARBA00023002"/>
    </source>
</evidence>
<dbReference type="STRING" id="486698.AWC22_15515"/>
<dbReference type="GO" id="GO:0004497">
    <property type="term" value="F:monooxygenase activity"/>
    <property type="evidence" value="ECO:0007669"/>
    <property type="project" value="UniProtKB-KW"/>
</dbReference>
<dbReference type="GO" id="GO:0016705">
    <property type="term" value="F:oxidoreductase activity, acting on paired donors, with incorporation or reduction of molecular oxygen"/>
    <property type="evidence" value="ECO:0007669"/>
    <property type="project" value="InterPro"/>
</dbReference>
<dbReference type="SUPFAM" id="SSF48264">
    <property type="entry name" value="Cytochrome P450"/>
    <property type="match status" value="1"/>
</dbReference>
<keyword evidence="5 7" id="KW-0408">Iron</keyword>
<evidence type="ECO:0000256" key="3">
    <source>
        <dbReference type="ARBA" id="ARBA00022723"/>
    </source>
</evidence>
<dbReference type="PRINTS" id="PR00359">
    <property type="entry name" value="BP450"/>
</dbReference>
<evidence type="ECO:0000313" key="8">
    <source>
        <dbReference type="EMBL" id="ORW83025.1"/>
    </source>
</evidence>
<evidence type="ECO:0000256" key="2">
    <source>
        <dbReference type="ARBA" id="ARBA00022617"/>
    </source>
</evidence>
<evidence type="ECO:0000313" key="9">
    <source>
        <dbReference type="Proteomes" id="UP000193087"/>
    </source>
</evidence>
<comment type="caution">
    <text evidence="8">The sequence shown here is derived from an EMBL/GenBank/DDBJ whole genome shotgun (WGS) entry which is preliminary data.</text>
</comment>
<name>A0A1X2D474_9MYCO</name>
<evidence type="ECO:0000256" key="1">
    <source>
        <dbReference type="ARBA" id="ARBA00010617"/>
    </source>
</evidence>
<dbReference type="PROSITE" id="PS00086">
    <property type="entry name" value="CYTOCHROME_P450"/>
    <property type="match status" value="1"/>
</dbReference>
<protein>
    <recommendedName>
        <fullName evidence="10">Cytochrome P450</fullName>
    </recommendedName>
</protein>
<evidence type="ECO:0000256" key="5">
    <source>
        <dbReference type="ARBA" id="ARBA00023004"/>
    </source>
</evidence>
<proteinExistence type="inferred from homology"/>
<dbReference type="InterPro" id="IPR036396">
    <property type="entry name" value="Cyt_P450_sf"/>
</dbReference>
<dbReference type="PANTHER" id="PTHR46696:SF1">
    <property type="entry name" value="CYTOCHROME P450 YJIB-RELATED"/>
    <property type="match status" value="1"/>
</dbReference>
<dbReference type="PANTHER" id="PTHR46696">
    <property type="entry name" value="P450, PUTATIVE (EUROFUNG)-RELATED"/>
    <property type="match status" value="1"/>
</dbReference>
<dbReference type="AlphaFoldDB" id="A0A1X2D474"/>
<keyword evidence="9" id="KW-1185">Reference proteome</keyword>
<evidence type="ECO:0000256" key="6">
    <source>
        <dbReference type="ARBA" id="ARBA00023033"/>
    </source>
</evidence>
<keyword evidence="4 7" id="KW-0560">Oxidoreductase</keyword>
<keyword evidence="6 7" id="KW-0503">Monooxygenase</keyword>
<dbReference type="GO" id="GO:0005506">
    <property type="term" value="F:iron ion binding"/>
    <property type="evidence" value="ECO:0007669"/>
    <property type="project" value="InterPro"/>
</dbReference>
<dbReference type="EMBL" id="LQPQ01000045">
    <property type="protein sequence ID" value="ORW83025.1"/>
    <property type="molecule type" value="Genomic_DNA"/>
</dbReference>
<dbReference type="Pfam" id="PF00067">
    <property type="entry name" value="p450"/>
    <property type="match status" value="1"/>
</dbReference>
<evidence type="ECO:0000256" key="7">
    <source>
        <dbReference type="RuleBase" id="RU000461"/>
    </source>
</evidence>
<accession>A0A1X2D474</accession>
<comment type="similarity">
    <text evidence="1 7">Belongs to the cytochrome P450 family.</text>
</comment>
<sequence>MEIDFSVYNPFDPEFIRHPFPVINRMREEYPVAFHKGLNAWLISGHDLEARVMRSAQFSTRYADWKHAPPSPPEDQWTLFDRCLAKSMLSVGQAEHMRLRRLTAPAFSRRVMDKIEDNIRCTVVGVFNEIEDPRLFNVATEIAAKVPIRSIAQMIGVPHEADELFEDGLGRNLVRAIDPMYAAERDTYVRGSLPGLQYLLDTIADRRRSDDPGDDFIGTLVSTVIDDERLSDMEILSVIWALVVAGADTAVDLHTLAIRALLLHPDQRRLLREQPELMGAAILEVLRWSAHPKLGSIPRFPLEDIELGGQVLEKGSFVMMLAAAAWLDPAKWPEPQRFDITRNHSGNIIFGAGPHMCLGLNLAQAQAKLMIEEFERRFGGTAELVGEIEYDPGHINARRITKMMVATAAS</sequence>
<dbReference type="InterPro" id="IPR017972">
    <property type="entry name" value="Cyt_P450_CS"/>
</dbReference>
<dbReference type="InterPro" id="IPR001128">
    <property type="entry name" value="Cyt_P450"/>
</dbReference>
<keyword evidence="2 7" id="KW-0349">Heme</keyword>
<gene>
    <name evidence="8" type="ORF">AWC22_15515</name>
</gene>
<evidence type="ECO:0008006" key="10">
    <source>
        <dbReference type="Google" id="ProtNLM"/>
    </source>
</evidence>
<dbReference type="InterPro" id="IPR002397">
    <property type="entry name" value="Cyt_P450_B"/>
</dbReference>
<dbReference type="Gene3D" id="1.10.630.10">
    <property type="entry name" value="Cytochrome P450"/>
    <property type="match status" value="1"/>
</dbReference>
<reference evidence="8 9" key="1">
    <citation type="submission" date="2016-01" db="EMBL/GenBank/DDBJ databases">
        <title>The new phylogeny of the genus Mycobacterium.</title>
        <authorList>
            <person name="Tarcisio F."/>
            <person name="Conor M."/>
            <person name="Antonella G."/>
            <person name="Elisabetta G."/>
            <person name="Giulia F.S."/>
            <person name="Sara T."/>
            <person name="Anna F."/>
            <person name="Clotilde B."/>
            <person name="Roberto B."/>
            <person name="Veronica D.S."/>
            <person name="Fabio R."/>
            <person name="Monica P."/>
            <person name="Olivier J."/>
            <person name="Enrico T."/>
            <person name="Nicola S."/>
        </authorList>
    </citation>
    <scope>NUCLEOTIDE SEQUENCE [LARGE SCALE GENOMIC DNA]</scope>
    <source>
        <strain evidence="8 9">DSM 45176</strain>
    </source>
</reference>